<dbReference type="GO" id="GO:0016740">
    <property type="term" value="F:transferase activity"/>
    <property type="evidence" value="ECO:0007669"/>
    <property type="project" value="TreeGrafter"/>
</dbReference>
<name>A0A1G6HG64_9BACT</name>
<dbReference type="OrthoDB" id="9803916at2"/>
<dbReference type="Pfam" id="PF00753">
    <property type="entry name" value="Lactamase_B"/>
    <property type="match status" value="1"/>
</dbReference>
<dbReference type="InterPro" id="IPR001279">
    <property type="entry name" value="Metallo-B-lactamas"/>
</dbReference>
<protein>
    <submittedName>
        <fullName evidence="2">7,8-dihydropterin-6-yl-methyl-4-(Beta-D-ribofuranosyl)aminobenzene 5'-phosphate synthase</fullName>
    </submittedName>
</protein>
<dbReference type="STRING" id="1640674.SAMN05216323_101052"/>
<feature type="domain" description="Metallo-beta-lactamase" evidence="1">
    <location>
        <begin position="20"/>
        <end position="183"/>
    </location>
</feature>
<evidence type="ECO:0000259" key="1">
    <source>
        <dbReference type="SMART" id="SM00849"/>
    </source>
</evidence>
<keyword evidence="3" id="KW-1185">Reference proteome</keyword>
<dbReference type="PANTHER" id="PTHR13754:SF13">
    <property type="entry name" value="METALLO-BETA-LACTAMASE SUPERFAMILY PROTEIN (AFU_ORTHOLOGUE AFUA_3G07630)"/>
    <property type="match status" value="1"/>
</dbReference>
<dbReference type="SMART" id="SM00849">
    <property type="entry name" value="Lactamase_B"/>
    <property type="match status" value="1"/>
</dbReference>
<dbReference type="SUPFAM" id="SSF56281">
    <property type="entry name" value="Metallo-hydrolase/oxidoreductase"/>
    <property type="match status" value="1"/>
</dbReference>
<dbReference type="RefSeq" id="WP_092436197.1">
    <property type="nucleotide sequence ID" value="NZ_FMYP01000010.1"/>
</dbReference>
<dbReference type="Gene3D" id="3.60.15.10">
    <property type="entry name" value="Ribonuclease Z/Hydroxyacylglutathione hydrolase-like"/>
    <property type="match status" value="1"/>
</dbReference>
<sequence>MRIVTLIENVVNGGTLQAEHGLSLYIETENKKILFDVGQSGLFLKNAQKLGVDISDVDCLVLSHGHYDHTGGLYPFLEINSKAKVFAKRNLFLPKQDANGCFKGTVYREDLLKNRLVYVDSITEIVEDVFIMPDIPLRHPIDTHFDGLFSVVDNQLAADEFEDELFMVLKQGGKINILTACSHRGITNMCIAAIDHFELPVGLILGGFHMKSCSVEQYVHVTHYLRMLRPVSVGVCHCTGLEKFADMYHECEAHLYYSYTGKEVVLG</sequence>
<dbReference type="InterPro" id="IPR052926">
    <property type="entry name" value="Metallo-beta-lactamase_dom"/>
</dbReference>
<dbReference type="CDD" id="cd07713">
    <property type="entry name" value="DHPS-like_MBL-fold"/>
    <property type="match status" value="1"/>
</dbReference>
<dbReference type="AlphaFoldDB" id="A0A1G6HG64"/>
<dbReference type="EMBL" id="FMYP01000010">
    <property type="protein sequence ID" value="SDB93211.1"/>
    <property type="molecule type" value="Genomic_DNA"/>
</dbReference>
<proteinExistence type="predicted"/>
<accession>A0A1G6HG64</accession>
<reference evidence="2 3" key="1">
    <citation type="submission" date="2016-09" db="EMBL/GenBank/DDBJ databases">
        <authorList>
            <person name="Capua I."/>
            <person name="De Benedictis P."/>
            <person name="Joannis T."/>
            <person name="Lombin L.H."/>
            <person name="Cattoli G."/>
        </authorList>
    </citation>
    <scope>NUCLEOTIDE SEQUENCE [LARGE SCALE GENOMIC DNA]</scope>
    <source>
        <strain evidence="2 3">A7P-90m</strain>
    </source>
</reference>
<evidence type="ECO:0000313" key="2">
    <source>
        <dbReference type="EMBL" id="SDB93211.1"/>
    </source>
</evidence>
<gene>
    <name evidence="2" type="ORF">SAMN05216323_101052</name>
</gene>
<dbReference type="InterPro" id="IPR041712">
    <property type="entry name" value="DHPS-like_MBL-fold"/>
</dbReference>
<organism evidence="2 3">
    <name type="scientific">Williamwhitmania taraxaci</name>
    <dbReference type="NCBI Taxonomy" id="1640674"/>
    <lineage>
        <taxon>Bacteria</taxon>
        <taxon>Pseudomonadati</taxon>
        <taxon>Bacteroidota</taxon>
        <taxon>Bacteroidia</taxon>
        <taxon>Bacteroidales</taxon>
        <taxon>Williamwhitmaniaceae</taxon>
        <taxon>Williamwhitmania</taxon>
    </lineage>
</organism>
<dbReference type="PANTHER" id="PTHR13754">
    <property type="entry name" value="METALLO-BETA-LACTAMASE SUPERFAMILY PROTEIN"/>
    <property type="match status" value="1"/>
</dbReference>
<dbReference type="Proteomes" id="UP000199452">
    <property type="component" value="Unassembled WGS sequence"/>
</dbReference>
<evidence type="ECO:0000313" key="3">
    <source>
        <dbReference type="Proteomes" id="UP000199452"/>
    </source>
</evidence>
<dbReference type="InterPro" id="IPR036866">
    <property type="entry name" value="RibonucZ/Hydroxyglut_hydro"/>
</dbReference>